<dbReference type="EMBL" id="MJEQ01003217">
    <property type="protein sequence ID" value="OIT24106.1"/>
    <property type="molecule type" value="Genomic_DNA"/>
</dbReference>
<reference evidence="2" key="1">
    <citation type="submission" date="2016-11" db="EMBL/GenBank/DDBJ databases">
        <title>The genome of Nicotiana attenuata.</title>
        <authorList>
            <person name="Xu S."/>
            <person name="Brockmoeller T."/>
            <person name="Gaquerel E."/>
            <person name="Navarro A."/>
            <person name="Kuhl H."/>
            <person name="Gase K."/>
            <person name="Ling Z."/>
            <person name="Zhou W."/>
            <person name="Kreitzer C."/>
            <person name="Stanke M."/>
            <person name="Tang H."/>
            <person name="Lyons E."/>
            <person name="Pandey P."/>
            <person name="Pandey S.P."/>
            <person name="Timmermann B."/>
            <person name="Baldwin I.T."/>
        </authorList>
    </citation>
    <scope>NUCLEOTIDE SEQUENCE [LARGE SCALE GENOMIC DNA]</scope>
    <source>
        <strain evidence="2">UT</strain>
    </source>
</reference>
<evidence type="ECO:0000313" key="3">
    <source>
        <dbReference type="Proteomes" id="UP000187609"/>
    </source>
</evidence>
<name>A0A1J6K255_NICAT</name>
<dbReference type="Gramene" id="OIT24106">
    <property type="protein sequence ID" value="OIT24106"/>
    <property type="gene ID" value="A4A49_27671"/>
</dbReference>
<keyword evidence="3" id="KW-1185">Reference proteome</keyword>
<feature type="compositionally biased region" description="Polar residues" evidence="1">
    <location>
        <begin position="1"/>
        <end position="16"/>
    </location>
</feature>
<comment type="caution">
    <text evidence="2">The sequence shown here is derived from an EMBL/GenBank/DDBJ whole genome shotgun (WGS) entry which is preliminary data.</text>
</comment>
<feature type="region of interest" description="Disordered" evidence="1">
    <location>
        <begin position="1"/>
        <end position="21"/>
    </location>
</feature>
<accession>A0A1J6K255</accession>
<dbReference type="Proteomes" id="UP000187609">
    <property type="component" value="Unassembled WGS sequence"/>
</dbReference>
<gene>
    <name evidence="2" type="ORF">A4A49_27671</name>
</gene>
<evidence type="ECO:0000313" key="2">
    <source>
        <dbReference type="EMBL" id="OIT24106.1"/>
    </source>
</evidence>
<organism evidence="2 3">
    <name type="scientific">Nicotiana attenuata</name>
    <name type="common">Coyote tobacco</name>
    <dbReference type="NCBI Taxonomy" id="49451"/>
    <lineage>
        <taxon>Eukaryota</taxon>
        <taxon>Viridiplantae</taxon>
        <taxon>Streptophyta</taxon>
        <taxon>Embryophyta</taxon>
        <taxon>Tracheophyta</taxon>
        <taxon>Spermatophyta</taxon>
        <taxon>Magnoliopsida</taxon>
        <taxon>eudicotyledons</taxon>
        <taxon>Gunneridae</taxon>
        <taxon>Pentapetalae</taxon>
        <taxon>asterids</taxon>
        <taxon>lamiids</taxon>
        <taxon>Solanales</taxon>
        <taxon>Solanaceae</taxon>
        <taxon>Nicotianoideae</taxon>
        <taxon>Nicotianeae</taxon>
        <taxon>Nicotiana</taxon>
    </lineage>
</organism>
<evidence type="ECO:0000256" key="1">
    <source>
        <dbReference type="SAM" id="MobiDB-lite"/>
    </source>
</evidence>
<dbReference type="AlphaFoldDB" id="A0A1J6K255"/>
<proteinExistence type="predicted"/>
<protein>
    <submittedName>
        <fullName evidence="2">Uncharacterized protein</fullName>
    </submittedName>
</protein>
<sequence length="110" mass="12030">MFQRDTSYTTKQNVPDFTNHKSTNRTDLIAAVTQNLAATAVTQNLGETEVVKEHVGNLQQHKEGADLFKSVKPAAKGDVPTTTALSRLYKAVNSAIQPNTMFSIGTRSYC</sequence>